<organism evidence="2 3">
    <name type="scientific">Caenorhabditis japonica</name>
    <dbReference type="NCBI Taxonomy" id="281687"/>
    <lineage>
        <taxon>Eukaryota</taxon>
        <taxon>Metazoa</taxon>
        <taxon>Ecdysozoa</taxon>
        <taxon>Nematoda</taxon>
        <taxon>Chromadorea</taxon>
        <taxon>Rhabditida</taxon>
        <taxon>Rhabditina</taxon>
        <taxon>Rhabditomorpha</taxon>
        <taxon>Rhabditoidea</taxon>
        <taxon>Rhabditidae</taxon>
        <taxon>Peloderinae</taxon>
        <taxon>Caenorhabditis</taxon>
    </lineage>
</organism>
<dbReference type="PANTHER" id="PTHR23018">
    <property type="entry name" value="SERPENTINE RECEPTOR, CLASS XA-RELATED"/>
    <property type="match status" value="1"/>
</dbReference>
<evidence type="ECO:0000313" key="3">
    <source>
        <dbReference type="Proteomes" id="UP000005237"/>
    </source>
</evidence>
<keyword evidence="1" id="KW-0472">Membrane</keyword>
<name>A0A8R1EHY8_CAEJA</name>
<reference evidence="3" key="1">
    <citation type="submission" date="2010-08" db="EMBL/GenBank/DDBJ databases">
        <authorList>
            <consortium name="Caenorhabditis japonica Sequencing Consortium"/>
            <person name="Wilson R.K."/>
        </authorList>
    </citation>
    <scope>NUCLEOTIDE SEQUENCE [LARGE SCALE GENOMIC DNA]</scope>
    <source>
        <strain evidence="3">DF5081</strain>
    </source>
</reference>
<dbReference type="Proteomes" id="UP000005237">
    <property type="component" value="Unassembled WGS sequence"/>
</dbReference>
<keyword evidence="1" id="KW-1133">Transmembrane helix</keyword>
<dbReference type="PANTHER" id="PTHR23018:SF5">
    <property type="entry name" value="G_PROTEIN_RECEP_F1_2 DOMAIN-CONTAINING PROTEIN"/>
    <property type="match status" value="1"/>
</dbReference>
<dbReference type="InterPro" id="IPR005047">
    <property type="entry name" value="7TM_GPCR_serpentine_rcpt_Srxa"/>
</dbReference>
<feature type="transmembrane region" description="Helical" evidence="1">
    <location>
        <begin position="61"/>
        <end position="81"/>
    </location>
</feature>
<keyword evidence="3" id="KW-1185">Reference proteome</keyword>
<protein>
    <submittedName>
        <fullName evidence="2">Uncharacterized protein</fullName>
    </submittedName>
</protein>
<keyword evidence="1" id="KW-0812">Transmembrane</keyword>
<evidence type="ECO:0000313" key="2">
    <source>
        <dbReference type="EnsemblMetazoa" id="CJA35790b.1"/>
    </source>
</evidence>
<proteinExistence type="predicted"/>
<accession>A0A8R1EHY8</accession>
<dbReference type="EnsemblMetazoa" id="CJA35790b.1">
    <property type="protein sequence ID" value="CJA35790b.1"/>
    <property type="gene ID" value="WBGene00211637"/>
</dbReference>
<reference evidence="2" key="2">
    <citation type="submission" date="2022-06" db="UniProtKB">
        <authorList>
            <consortium name="EnsemblMetazoa"/>
        </authorList>
    </citation>
    <scope>IDENTIFICATION</scope>
    <source>
        <strain evidence="2">DF5081</strain>
    </source>
</reference>
<evidence type="ECO:0000256" key="1">
    <source>
        <dbReference type="SAM" id="Phobius"/>
    </source>
</evidence>
<sequence>MLICFVLIFLGKYKHTISLSNVNRQNTILMQTCGIAFYFSIYELGRLRMLDLMSYSFEFRVILYLARLLTISTINFIIYFVSTKSTRRMVLETLGYASKIKSTALATLT</sequence>
<dbReference type="AlphaFoldDB" id="A0A8R1EHY8"/>